<dbReference type="Proteomes" id="UP001295740">
    <property type="component" value="Unassembled WGS sequence"/>
</dbReference>
<evidence type="ECO:0000259" key="1">
    <source>
        <dbReference type="Pfam" id="PF06985"/>
    </source>
</evidence>
<organism evidence="2 3">
    <name type="scientific">Anthostomella pinea</name>
    <dbReference type="NCBI Taxonomy" id="933095"/>
    <lineage>
        <taxon>Eukaryota</taxon>
        <taxon>Fungi</taxon>
        <taxon>Dikarya</taxon>
        <taxon>Ascomycota</taxon>
        <taxon>Pezizomycotina</taxon>
        <taxon>Sordariomycetes</taxon>
        <taxon>Xylariomycetidae</taxon>
        <taxon>Xylariales</taxon>
        <taxon>Xylariaceae</taxon>
        <taxon>Anthostomella</taxon>
    </lineage>
</organism>
<protein>
    <submittedName>
        <fullName evidence="2">Uu.00g028600.m01.CDS01</fullName>
    </submittedName>
</protein>
<reference evidence="2" key="1">
    <citation type="submission" date="2023-10" db="EMBL/GenBank/DDBJ databases">
        <authorList>
            <person name="Hackl T."/>
        </authorList>
    </citation>
    <scope>NUCLEOTIDE SEQUENCE</scope>
</reference>
<evidence type="ECO:0000313" key="3">
    <source>
        <dbReference type="Proteomes" id="UP001295740"/>
    </source>
</evidence>
<accession>A0AAI8V8I8</accession>
<keyword evidence="3" id="KW-1185">Reference proteome</keyword>
<dbReference type="InterPro" id="IPR052895">
    <property type="entry name" value="HetReg/Transcr_Mod"/>
</dbReference>
<dbReference type="PANTHER" id="PTHR24148">
    <property type="entry name" value="ANKYRIN REPEAT DOMAIN-CONTAINING PROTEIN 39 HOMOLOG-RELATED"/>
    <property type="match status" value="1"/>
</dbReference>
<feature type="domain" description="Heterokaryon incompatibility" evidence="1">
    <location>
        <begin position="238"/>
        <end position="435"/>
    </location>
</feature>
<dbReference type="InterPro" id="IPR010730">
    <property type="entry name" value="HET"/>
</dbReference>
<sequence>MPAKSKIVSAQHTGLVTVHQYCPTRPYVELEIPPDAGKVLAVTFEIVSRDQGMCNITTKLDKVSQATANTLLGWADSGSPSFTWFEAELLRPPGRPSVAPLHLNRNTPGDPEFRTAKFAWSSQDIDSSSLGVRAFHQELQGEDVIQLIPRAEFRGWVNIVKEASILVEYQSSGLDDEPVPTGVISPTNCAFYTRKLQDDKFHDTIRILIVEPGAFQDTIHGSFRYESIGESGAGTLDYEALSYFWGPRSNRDHICITNGDSGESSSSTVAFSVSHTVTSAIKSLRCKDKPLRIWVDAICINQADLGEREHQVNLMGSIYSRARAVHIWLGEGECGSGPTLRVIRDAYNLDVDQGCQGGRHCLCEGSPHSGLESLKHYVQGQSKSSWHHLDELFEFHKELFDEEQTARDGGNHWHVWTIWVLLRNPWFMRVWVLQEALRAQRALVHCGTSTVEWRELAQVAEWVCEPQYIMHRRHLHTGLMMPPVWNKLGREKDVPLLDLFLATLDMRATDPRDRLFALLGLSHEIKGLAEIPTALRPDYSKTLGKAMADFTRWCIVKQRSLRVLSMIHCQPSRGWRCTDPVSSTRSSSGTTWALGSEGYSTWVDMNLLSKFSLLNVGGNLEPDPSLVLEDVESDPPVLKLRGRRIGAIEAIGYPPRSMLASFEAVANGDVQLKPSVLSVFVHLLDPCGYHGSWTRPLERNPRHSVNFRDSSMVYYDHLRAHHAYFPPPPAQVLNEHAGNAPSFDLADASHIPSCIHPCYFLATAGQYGLCPWAARVNDIIVTLDGGQVPYLLRPVGLESTVCFEFVGECFVEGLTGNDSDSPVFGSQAETFSIS</sequence>
<dbReference type="AlphaFoldDB" id="A0AAI8V8I8"/>
<dbReference type="EMBL" id="CAUWAG010000003">
    <property type="protein sequence ID" value="CAJ2500007.1"/>
    <property type="molecule type" value="Genomic_DNA"/>
</dbReference>
<gene>
    <name evidence="2" type="ORF">KHLLAP_LOCUS475</name>
</gene>
<proteinExistence type="predicted"/>
<dbReference type="PANTHER" id="PTHR24148:SF64">
    <property type="entry name" value="HETEROKARYON INCOMPATIBILITY DOMAIN-CONTAINING PROTEIN"/>
    <property type="match status" value="1"/>
</dbReference>
<evidence type="ECO:0000313" key="2">
    <source>
        <dbReference type="EMBL" id="CAJ2500007.1"/>
    </source>
</evidence>
<dbReference type="Pfam" id="PF06985">
    <property type="entry name" value="HET"/>
    <property type="match status" value="1"/>
</dbReference>
<comment type="caution">
    <text evidence="2">The sequence shown here is derived from an EMBL/GenBank/DDBJ whole genome shotgun (WGS) entry which is preliminary data.</text>
</comment>
<name>A0AAI8V8I8_9PEZI</name>